<evidence type="ECO:0000256" key="1">
    <source>
        <dbReference type="ARBA" id="ARBA00011738"/>
    </source>
</evidence>
<dbReference type="EMBL" id="JAPDRL010000019">
    <property type="protein sequence ID" value="KAJ9666470.1"/>
    <property type="molecule type" value="Genomic_DNA"/>
</dbReference>
<keyword evidence="3" id="KW-0456">Lyase</keyword>
<keyword evidence="7" id="KW-1185">Reference proteome</keyword>
<dbReference type="Proteomes" id="UP001172684">
    <property type="component" value="Unassembled WGS sequence"/>
</dbReference>
<feature type="region of interest" description="Disordered" evidence="5">
    <location>
        <begin position="188"/>
        <end position="214"/>
    </location>
</feature>
<dbReference type="InterPro" id="IPR024060">
    <property type="entry name" value="Ureidoglycolate_lyase_dom_sf"/>
</dbReference>
<dbReference type="PANTHER" id="PTHR21221:SF1">
    <property type="entry name" value="UREIDOGLYCOLATE LYASE"/>
    <property type="match status" value="1"/>
</dbReference>
<accession>A0ABQ9NVR1</accession>
<dbReference type="SUPFAM" id="SSF51182">
    <property type="entry name" value="RmlC-like cupins"/>
    <property type="match status" value="1"/>
</dbReference>
<dbReference type="InterPro" id="IPR011051">
    <property type="entry name" value="RmlC_Cupin_sf"/>
</dbReference>
<evidence type="ECO:0000256" key="2">
    <source>
        <dbReference type="ARBA" id="ARBA00022631"/>
    </source>
</evidence>
<evidence type="ECO:0000313" key="7">
    <source>
        <dbReference type="Proteomes" id="UP001172684"/>
    </source>
</evidence>
<name>A0ABQ9NVR1_9PEZI</name>
<organism evidence="6 7">
    <name type="scientific">Coniosporium apollinis</name>
    <dbReference type="NCBI Taxonomy" id="61459"/>
    <lineage>
        <taxon>Eukaryota</taxon>
        <taxon>Fungi</taxon>
        <taxon>Dikarya</taxon>
        <taxon>Ascomycota</taxon>
        <taxon>Pezizomycotina</taxon>
        <taxon>Dothideomycetes</taxon>
        <taxon>Dothideomycetes incertae sedis</taxon>
        <taxon>Coniosporium</taxon>
    </lineage>
</organism>
<dbReference type="CDD" id="cd20298">
    <property type="entry name" value="cupin_UAH"/>
    <property type="match status" value="1"/>
</dbReference>
<sequence>MPSSVTAPSIRISVEPLTQASFAQFGTVVENPTRSHSPTSDPPQAVVANQGTAVKYLDVTHVTNFYNLAPSKKSAKAVVNMFVCSPRKLRSVEPATSNTASESNTEQADQVARQLFDVNVLERHPYTSQTFIPLGLSPQDKTTQYLVIVAPTLPTSKTRKDADRPMAYPLRGPRPRPSLLDVFAKARPSPFTNEASPPASAATENLSQRDRKGPGLPDLNNIKAFVATGNQAVTYGAGTWHAPMVVIGEGTVDFVVLQYANGVGQEDCQEVELHATEGEGITVALKMPFAPSFQVRSKL</sequence>
<reference evidence="6" key="1">
    <citation type="submission" date="2022-10" db="EMBL/GenBank/DDBJ databases">
        <title>Culturing micro-colonial fungi from biological soil crusts in the Mojave desert and describing Neophaeococcomyces mojavensis, and introducing the new genera and species Taxawa tesnikishii.</title>
        <authorList>
            <person name="Kurbessoian T."/>
            <person name="Stajich J.E."/>
        </authorList>
    </citation>
    <scope>NUCLEOTIDE SEQUENCE</scope>
    <source>
        <strain evidence="6">TK_1</strain>
    </source>
</reference>
<comment type="subunit">
    <text evidence="1">Homodimer.</text>
</comment>
<keyword evidence="2" id="KW-0659">Purine metabolism</keyword>
<dbReference type="PANTHER" id="PTHR21221">
    <property type="entry name" value="UREIDOGLYCOLATE HYDROLASE"/>
    <property type="match status" value="1"/>
</dbReference>
<dbReference type="InterPro" id="IPR047233">
    <property type="entry name" value="UAH_cupin"/>
</dbReference>
<dbReference type="Gene3D" id="2.60.120.480">
    <property type="entry name" value="Ureidoglycolate hydrolase"/>
    <property type="match status" value="1"/>
</dbReference>
<protein>
    <recommendedName>
        <fullName evidence="8">Ureidoglycolate hydrolase</fullName>
    </recommendedName>
</protein>
<gene>
    <name evidence="6" type="ORF">H2201_003392</name>
</gene>
<evidence type="ECO:0000256" key="3">
    <source>
        <dbReference type="ARBA" id="ARBA00023239"/>
    </source>
</evidence>
<comment type="catalytic activity">
    <reaction evidence="4">
        <text>(S)-ureidoglycolate = urea + glyoxylate</text>
        <dbReference type="Rhea" id="RHEA:11304"/>
        <dbReference type="ChEBI" id="CHEBI:16199"/>
        <dbReference type="ChEBI" id="CHEBI:36655"/>
        <dbReference type="ChEBI" id="CHEBI:57296"/>
        <dbReference type="EC" id="4.3.2.3"/>
    </reaction>
</comment>
<evidence type="ECO:0000256" key="4">
    <source>
        <dbReference type="ARBA" id="ARBA00047684"/>
    </source>
</evidence>
<dbReference type="InterPro" id="IPR007247">
    <property type="entry name" value="Ureidogly_lyase"/>
</dbReference>
<proteinExistence type="predicted"/>
<dbReference type="Pfam" id="PF04115">
    <property type="entry name" value="Ureidogly_lyase"/>
    <property type="match status" value="1"/>
</dbReference>
<evidence type="ECO:0000313" key="6">
    <source>
        <dbReference type="EMBL" id="KAJ9666470.1"/>
    </source>
</evidence>
<evidence type="ECO:0008006" key="8">
    <source>
        <dbReference type="Google" id="ProtNLM"/>
    </source>
</evidence>
<evidence type="ECO:0000256" key="5">
    <source>
        <dbReference type="SAM" id="MobiDB-lite"/>
    </source>
</evidence>
<comment type="caution">
    <text evidence="6">The sequence shown here is derived from an EMBL/GenBank/DDBJ whole genome shotgun (WGS) entry which is preliminary data.</text>
</comment>